<accession>U4KZS3</accession>
<organism evidence="2 3">
    <name type="scientific">Pyronema omphalodes (strain CBS 100304)</name>
    <name type="common">Pyronema confluens</name>
    <dbReference type="NCBI Taxonomy" id="1076935"/>
    <lineage>
        <taxon>Eukaryota</taxon>
        <taxon>Fungi</taxon>
        <taxon>Dikarya</taxon>
        <taxon>Ascomycota</taxon>
        <taxon>Pezizomycotina</taxon>
        <taxon>Pezizomycetes</taxon>
        <taxon>Pezizales</taxon>
        <taxon>Pyronemataceae</taxon>
        <taxon>Pyronema</taxon>
    </lineage>
</organism>
<sequence length="681" mass="77680">MMSSSPGTEFDHLFEESPPNTTSYNNIMDINTGYNLPSKCRRPLQLFLPTRPVQPVQNNVYETSYPELHLSEVTTPVSTYVPSEYVESVYSEPTTKNSRETKTRGKTRAAATFITPSGHKRGPLNGGCHFKSTRPEPVIIHDFRLGVYGGAPATVIGQEKTINSVGKAVIYNVYNTIADQFPGFVSSMGHGFAYDRRGRLRENVLFDKDSFAVFIKNHPLGRSLWFRIEKFPANCKGFSQFTQDHYDYNRCRAKECFGKKAKRGFHDGTIRIAIEEVLGRLPKSERFKNNPYFCAGYMHVECFERMIDIGQLIRSGMLRPRSREYHPFDPNTSKTEPMLLCPPAKMVTCLEEMAKRVIQFRWEGYRHNQADYLQTYIWLSVHKKGKPSFHDTPSDMSKEDAEELIRRRPVDPNWGGGRHPRVPVKEVRKVEAAGKKDYLVGPGTGRDSVKAKQMAEKIQEIVAVPSDESAYEAGEEWLRDCYTIPLANPELYEDNIYNRRDNIPREETVESPPNKKRKAVPPVEKPNLQLENSFMNNYPDFSTNLEMNQTDPSAHLNAAHMSEPSYAGFTNNMDYFNVPINPAEYPFLPNFDASTILNPSTNSWADFNSPSSQELEILDFPMDNLWSEPVIRYGNYEALNVAPIPEAKNDDRTFWNAGQQNLLDSIDPRILMMPSSTDDSM</sequence>
<evidence type="ECO:0000256" key="1">
    <source>
        <dbReference type="SAM" id="MobiDB-lite"/>
    </source>
</evidence>
<protein>
    <submittedName>
        <fullName evidence="2">Uncharacterized protein</fullName>
    </submittedName>
</protein>
<feature type="region of interest" description="Disordered" evidence="1">
    <location>
        <begin position="1"/>
        <end position="24"/>
    </location>
</feature>
<dbReference type="STRING" id="1076935.U4KZS3"/>
<evidence type="ECO:0000313" key="2">
    <source>
        <dbReference type="EMBL" id="CCX08015.1"/>
    </source>
</evidence>
<keyword evidence="3" id="KW-1185">Reference proteome</keyword>
<dbReference type="AlphaFoldDB" id="U4KZS3"/>
<gene>
    <name evidence="2" type="ORF">PCON_07604</name>
</gene>
<dbReference type="OrthoDB" id="5307331at2759"/>
<dbReference type="Proteomes" id="UP000018144">
    <property type="component" value="Unassembled WGS sequence"/>
</dbReference>
<proteinExistence type="predicted"/>
<reference evidence="2 3" key="1">
    <citation type="journal article" date="2013" name="PLoS Genet.">
        <title>The genome and development-dependent transcriptomes of Pyronema confluens: a window into fungal evolution.</title>
        <authorList>
            <person name="Traeger S."/>
            <person name="Altegoer F."/>
            <person name="Freitag M."/>
            <person name="Gabaldon T."/>
            <person name="Kempken F."/>
            <person name="Kumar A."/>
            <person name="Marcet-Houben M."/>
            <person name="Poggeler S."/>
            <person name="Stajich J.E."/>
            <person name="Nowrousian M."/>
        </authorList>
    </citation>
    <scope>NUCLEOTIDE SEQUENCE [LARGE SCALE GENOMIC DNA]</scope>
    <source>
        <strain evidence="3">CBS 100304</strain>
        <tissue evidence="2">Vegetative mycelium</tissue>
    </source>
</reference>
<feature type="region of interest" description="Disordered" evidence="1">
    <location>
        <begin position="503"/>
        <end position="522"/>
    </location>
</feature>
<dbReference type="EMBL" id="HF935386">
    <property type="protein sequence ID" value="CCX08015.1"/>
    <property type="molecule type" value="Genomic_DNA"/>
</dbReference>
<name>U4KZS3_PYROM</name>
<evidence type="ECO:0000313" key="3">
    <source>
        <dbReference type="Proteomes" id="UP000018144"/>
    </source>
</evidence>